<organism evidence="1 2">
    <name type="scientific">Acrasis kona</name>
    <dbReference type="NCBI Taxonomy" id="1008807"/>
    <lineage>
        <taxon>Eukaryota</taxon>
        <taxon>Discoba</taxon>
        <taxon>Heterolobosea</taxon>
        <taxon>Tetramitia</taxon>
        <taxon>Eutetramitia</taxon>
        <taxon>Acrasidae</taxon>
        <taxon>Acrasis</taxon>
    </lineage>
</organism>
<dbReference type="EMBL" id="JAOPGA020001254">
    <property type="protein sequence ID" value="KAL0486673.1"/>
    <property type="molecule type" value="Genomic_DNA"/>
</dbReference>
<evidence type="ECO:0000313" key="2">
    <source>
        <dbReference type="Proteomes" id="UP001431209"/>
    </source>
</evidence>
<dbReference type="Proteomes" id="UP001431209">
    <property type="component" value="Unassembled WGS sequence"/>
</dbReference>
<evidence type="ECO:0000313" key="1">
    <source>
        <dbReference type="EMBL" id="KAL0486673.1"/>
    </source>
</evidence>
<protein>
    <submittedName>
        <fullName evidence="1">Uncharacterized protein</fullName>
    </submittedName>
</protein>
<sequence>MRPSSRALKEVTNKGTILKEINSILNVKRSPAIEYLYVEPAITFSLSNAKHSSSNPYGHAAIRYRIPNTNEESVVMNIVGKGGKMVHFLKPEDYLFGDPIVFTETEGNEQGGIYNRHMIGFRVEEWPDELLQEMHNYYQDLSQRDTTKDANFSLVLAPITGYNYWSKLFWPFVRLAERGNCSYWTSNGLQKAEVIKNTMFPKNIAVKMYWKALRKYPDNFNIVSYRSPLTVDENGTKIRPSMSGWLKPFWWLESVLFEKLDDMANVVVSIDSKKDGDLIAKPELRQWHSRPFWKRPEDK</sequence>
<comment type="caution">
    <text evidence="1">The sequence shown here is derived from an EMBL/GenBank/DDBJ whole genome shotgun (WGS) entry which is preliminary data.</text>
</comment>
<dbReference type="AlphaFoldDB" id="A0AAW2ZBG6"/>
<keyword evidence="2" id="KW-1185">Reference proteome</keyword>
<proteinExistence type="predicted"/>
<name>A0AAW2ZBG6_9EUKA</name>
<accession>A0AAW2ZBG6</accession>
<reference evidence="1 2" key="1">
    <citation type="submission" date="2024-03" db="EMBL/GenBank/DDBJ databases">
        <title>The Acrasis kona genome and developmental transcriptomes reveal deep origins of eukaryotic multicellular pathways.</title>
        <authorList>
            <person name="Sheikh S."/>
            <person name="Fu C.-J."/>
            <person name="Brown M.W."/>
            <person name="Baldauf S.L."/>
        </authorList>
    </citation>
    <scope>NUCLEOTIDE SEQUENCE [LARGE SCALE GENOMIC DNA]</scope>
    <source>
        <strain evidence="1 2">ATCC MYA-3509</strain>
    </source>
</reference>
<gene>
    <name evidence="1" type="ORF">AKO1_001655</name>
</gene>